<sequence length="640" mass="72278">MVSAWLALTVAVFARGALGCGEGHDHEHTRRAYPTTKLRPPSRPLEWGDFNVLHTTDTHGWLLGHQKESWPEPNYSGDLGDFASFVAHMKKIAEEKDVDLLLVDSGDLHDGTGLSDGYPPGSVDAHDTNEFLKKIPYDVMAIGNHELYIYENTLDMYNNFAPDLNGRYLSSNANITVLGENNETINVPVGERFTKFTTRKGRKVTSFGVLFDFTGNDDNTTVQKVEDMVKESWFLDAIQEEPDVFLLVGHMPVREDNWPLVFDAIRKVHPTTPVLIFGGHTHIRDCVQLDGRSMALESGRYMETLGWMSANLNGSDDGNITFSRRYLDPNRVTYQFHTLTSNHTFDTEDGTNITQGLLDLAQRFDLDYLFGTAPMDYTINRVPYPSNNSFPYLYIAEATPAVLSANNTANSSRPALFLTNSGSQRFDLYKGPFTKNDQLTSSPFVDKWLYMPEVEYGVAKQVLDAMNNEGADNKRRGLDEREYDRATFGLGRDTEVDKRYRAWVREMEALVREEREREMRREVEHHGHHGHGHGHAEKSIGYVTRDNCPGTGDDTEHEPLESYELPDFIQSNVTVNGTAFDGISDDTLIDFVFVDFIDDQIVDTLNSISGEEKFTVDDLAVYSPVLTNELLGIYAQLAWN</sequence>
<feature type="signal peptide" evidence="1">
    <location>
        <begin position="1"/>
        <end position="19"/>
    </location>
</feature>
<dbReference type="RefSeq" id="XP_003030301.1">
    <property type="nucleotide sequence ID" value="XM_003030255.1"/>
</dbReference>
<dbReference type="InterPro" id="IPR006179">
    <property type="entry name" value="5_nucleotidase/apyrase"/>
</dbReference>
<dbReference type="GO" id="GO:0016787">
    <property type="term" value="F:hydrolase activity"/>
    <property type="evidence" value="ECO:0007669"/>
    <property type="project" value="InterPro"/>
</dbReference>
<dbReference type="CDD" id="cd07407">
    <property type="entry name" value="MPP_YHR202W_N"/>
    <property type="match status" value="1"/>
</dbReference>
<dbReference type="Proteomes" id="UP000007431">
    <property type="component" value="Unassembled WGS sequence"/>
</dbReference>
<dbReference type="FunCoup" id="D8QAG7">
    <property type="interactions" value="200"/>
</dbReference>
<dbReference type="KEGG" id="scm:SCHCO_02749855"/>
<dbReference type="GO" id="GO:0009166">
    <property type="term" value="P:nucleotide catabolic process"/>
    <property type="evidence" value="ECO:0007669"/>
    <property type="project" value="InterPro"/>
</dbReference>
<proteinExistence type="predicted"/>
<dbReference type="InterPro" id="IPR004843">
    <property type="entry name" value="Calcineurin-like_PHP"/>
</dbReference>
<dbReference type="EMBL" id="GL377308">
    <property type="protein sequence ID" value="EFI95398.1"/>
    <property type="molecule type" value="Genomic_DNA"/>
</dbReference>
<dbReference type="SUPFAM" id="SSF56300">
    <property type="entry name" value="Metallo-dependent phosphatases"/>
    <property type="match status" value="1"/>
</dbReference>
<keyword evidence="5" id="KW-1185">Reference proteome</keyword>
<feature type="domain" description="Calcineurin-like phosphoesterase" evidence="2">
    <location>
        <begin position="51"/>
        <end position="283"/>
    </location>
</feature>
<accession>D8QAG7</accession>
<dbReference type="OMA" id="DWNRNTF"/>
<dbReference type="GeneID" id="9592476"/>
<gene>
    <name evidence="4" type="ORF">SCHCODRAFT_69253</name>
</gene>
<evidence type="ECO:0000259" key="3">
    <source>
        <dbReference type="Pfam" id="PF21953"/>
    </source>
</evidence>
<dbReference type="GO" id="GO:0005576">
    <property type="term" value="C:extracellular region"/>
    <property type="evidence" value="ECO:0007669"/>
    <property type="project" value="UniProtKB-ARBA"/>
</dbReference>
<dbReference type="InterPro" id="IPR036907">
    <property type="entry name" value="5'-Nucleotdase_C_sf"/>
</dbReference>
<dbReference type="PANTHER" id="PTHR11575:SF22">
    <property type="entry name" value="ADL392WP"/>
    <property type="match status" value="1"/>
</dbReference>
<dbReference type="Gene3D" id="3.90.780.10">
    <property type="entry name" value="5'-Nucleotidase, C-terminal domain"/>
    <property type="match status" value="2"/>
</dbReference>
<dbReference type="FunFam" id="3.60.21.10:FF:000043">
    <property type="entry name" value="Ser/Thr protein phosphatase family"/>
    <property type="match status" value="1"/>
</dbReference>
<dbReference type="HOGENOM" id="CLU_019028_1_0_1"/>
<evidence type="ECO:0000256" key="1">
    <source>
        <dbReference type="SAM" id="SignalP"/>
    </source>
</evidence>
<dbReference type="InterPro" id="IPR029052">
    <property type="entry name" value="Metallo-depent_PP-like"/>
</dbReference>
<evidence type="ECO:0000259" key="2">
    <source>
        <dbReference type="Pfam" id="PF00149"/>
    </source>
</evidence>
<feature type="chain" id="PRO_5003120720" description="Calcineurin-like phosphoesterase domain-containing protein" evidence="1">
    <location>
        <begin position="20"/>
        <end position="640"/>
    </location>
</feature>
<feature type="domain" description="Putative 5'-nucleotidase C-terminal" evidence="3">
    <location>
        <begin position="376"/>
        <end position="602"/>
    </location>
</feature>
<protein>
    <recommendedName>
        <fullName evidence="6">Calcineurin-like phosphoesterase domain-containing protein</fullName>
    </recommendedName>
</protein>
<evidence type="ECO:0008006" key="6">
    <source>
        <dbReference type="Google" id="ProtNLM"/>
    </source>
</evidence>
<evidence type="ECO:0000313" key="5">
    <source>
        <dbReference type="Proteomes" id="UP000007431"/>
    </source>
</evidence>
<dbReference type="OrthoDB" id="7722975at2759"/>
<dbReference type="eggNOG" id="KOG4419">
    <property type="taxonomic scope" value="Eukaryota"/>
</dbReference>
<dbReference type="InterPro" id="IPR053828">
    <property type="entry name" value="Nucleosidase_C"/>
</dbReference>
<dbReference type="VEuPathDB" id="FungiDB:SCHCODRAFT_02749855"/>
<dbReference type="InterPro" id="IPR041823">
    <property type="entry name" value="YHR202W_N"/>
</dbReference>
<dbReference type="SUPFAM" id="SSF55816">
    <property type="entry name" value="5'-nucleotidase (syn. UDP-sugar hydrolase), C-terminal domain"/>
    <property type="match status" value="1"/>
</dbReference>
<dbReference type="InterPro" id="IPR014485">
    <property type="entry name" value="Pesterase_C1039"/>
</dbReference>
<dbReference type="Gene3D" id="3.60.21.10">
    <property type="match status" value="1"/>
</dbReference>
<dbReference type="Pfam" id="PF21953">
    <property type="entry name" value="NadN_nucleosid_C"/>
    <property type="match status" value="1"/>
</dbReference>
<keyword evidence="1" id="KW-0732">Signal</keyword>
<dbReference type="PIRSF" id="PIRSF017316">
    <property type="entry name" value="Pesterase_C1039"/>
    <property type="match status" value="1"/>
</dbReference>
<name>D8QAG7_SCHCM</name>
<dbReference type="PANTHER" id="PTHR11575">
    <property type="entry name" value="5'-NUCLEOTIDASE-RELATED"/>
    <property type="match status" value="1"/>
</dbReference>
<dbReference type="InParanoid" id="D8QAG7"/>
<evidence type="ECO:0000313" key="4">
    <source>
        <dbReference type="EMBL" id="EFI95398.1"/>
    </source>
</evidence>
<organism evidence="5">
    <name type="scientific">Schizophyllum commune (strain H4-8 / FGSC 9210)</name>
    <name type="common">Split gill fungus</name>
    <dbReference type="NCBI Taxonomy" id="578458"/>
    <lineage>
        <taxon>Eukaryota</taxon>
        <taxon>Fungi</taxon>
        <taxon>Dikarya</taxon>
        <taxon>Basidiomycota</taxon>
        <taxon>Agaricomycotina</taxon>
        <taxon>Agaricomycetes</taxon>
        <taxon>Agaricomycetidae</taxon>
        <taxon>Agaricales</taxon>
        <taxon>Schizophyllaceae</taxon>
        <taxon>Schizophyllum</taxon>
    </lineage>
</organism>
<dbReference type="Pfam" id="PF00149">
    <property type="entry name" value="Metallophos"/>
    <property type="match status" value="1"/>
</dbReference>
<dbReference type="STRING" id="578458.D8QAG7"/>
<dbReference type="AlphaFoldDB" id="D8QAG7"/>
<dbReference type="GO" id="GO:0005829">
    <property type="term" value="C:cytosol"/>
    <property type="evidence" value="ECO:0007669"/>
    <property type="project" value="TreeGrafter"/>
</dbReference>
<reference evidence="4 5" key="1">
    <citation type="journal article" date="2010" name="Nat. Biotechnol.">
        <title>Genome sequence of the model mushroom Schizophyllum commune.</title>
        <authorList>
            <person name="Ohm R.A."/>
            <person name="de Jong J.F."/>
            <person name="Lugones L.G."/>
            <person name="Aerts A."/>
            <person name="Kothe E."/>
            <person name="Stajich J.E."/>
            <person name="de Vries R.P."/>
            <person name="Record E."/>
            <person name="Levasseur A."/>
            <person name="Baker S.E."/>
            <person name="Bartholomew K.A."/>
            <person name="Coutinho P.M."/>
            <person name="Erdmann S."/>
            <person name="Fowler T.J."/>
            <person name="Gathman A.C."/>
            <person name="Lombard V."/>
            <person name="Henrissat B."/>
            <person name="Knabe N."/>
            <person name="Kuees U."/>
            <person name="Lilly W.W."/>
            <person name="Lindquist E."/>
            <person name="Lucas S."/>
            <person name="Magnuson J.K."/>
            <person name="Piumi F."/>
            <person name="Raudaskoski M."/>
            <person name="Salamov A."/>
            <person name="Schmutz J."/>
            <person name="Schwarze F.W.M.R."/>
            <person name="vanKuyk P.A."/>
            <person name="Horton J.S."/>
            <person name="Grigoriev I.V."/>
            <person name="Woesten H.A.B."/>
        </authorList>
    </citation>
    <scope>NUCLEOTIDE SEQUENCE [LARGE SCALE GENOMIC DNA]</scope>
    <source>
        <strain evidence="5">H4-8 / FGSC 9210</strain>
    </source>
</reference>